<dbReference type="InterPro" id="IPR009057">
    <property type="entry name" value="Homeodomain-like_sf"/>
</dbReference>
<proteinExistence type="predicted"/>
<name>A0ABU0LKP8_9HYPH</name>
<dbReference type="EMBL" id="JAUSVR010000001">
    <property type="protein sequence ID" value="MDQ0509270.1"/>
    <property type="molecule type" value="Genomic_DNA"/>
</dbReference>
<feature type="domain" description="SIS" evidence="5">
    <location>
        <begin position="124"/>
        <end position="266"/>
    </location>
</feature>
<dbReference type="PANTHER" id="PTHR30514:SF18">
    <property type="entry name" value="RPIR-FAMILY TRANSCRIPTIONAL REGULATOR"/>
    <property type="match status" value="1"/>
</dbReference>
<evidence type="ECO:0000313" key="6">
    <source>
        <dbReference type="EMBL" id="MDQ0509270.1"/>
    </source>
</evidence>
<dbReference type="RefSeq" id="WP_306887959.1">
    <property type="nucleotide sequence ID" value="NZ_JAUSVR010000001.1"/>
</dbReference>
<sequence length="297" mass="32631">MRVRDKLTDGLPTPTPAEAKIVQLLLADYPLSGLGTAAQIAKRAGVSDPTVARLVAKLGYGSFADFQAELLAELEARLHSPLLMMEARRVPSGDDHVARAYIRSATRRMADFSDKVTPAIFDQVEELVMEAPGRVYLIGGRFSRHLAGMLAGYLGQFREGVADLGLCSSETFDRLVDMGRRDVLIVFDYRRYQSDVVRFSEQAAERGVRLVLFTDPWLSPVAARALHVLVAPVEVESPYDTFLPPLAQVEALCTLIVTRRQERIEKRVVEFENAREANGVTMSGSTMSGSAMKGGNS</sequence>
<keyword evidence="1" id="KW-0805">Transcription regulation</keyword>
<gene>
    <name evidence="6" type="ORF">QOZ99_000147</name>
</gene>
<evidence type="ECO:0000259" key="4">
    <source>
        <dbReference type="PROSITE" id="PS51071"/>
    </source>
</evidence>
<feature type="domain" description="HTH rpiR-type" evidence="4">
    <location>
        <begin position="1"/>
        <end position="77"/>
    </location>
</feature>
<dbReference type="InterPro" id="IPR035472">
    <property type="entry name" value="RpiR-like_SIS"/>
</dbReference>
<dbReference type="Gene3D" id="1.10.10.10">
    <property type="entry name" value="Winged helix-like DNA-binding domain superfamily/Winged helix DNA-binding domain"/>
    <property type="match status" value="1"/>
</dbReference>
<dbReference type="InterPro" id="IPR000281">
    <property type="entry name" value="HTH_RpiR"/>
</dbReference>
<dbReference type="InterPro" id="IPR036388">
    <property type="entry name" value="WH-like_DNA-bd_sf"/>
</dbReference>
<dbReference type="CDD" id="cd05013">
    <property type="entry name" value="SIS_RpiR"/>
    <property type="match status" value="1"/>
</dbReference>
<comment type="caution">
    <text evidence="6">The sequence shown here is derived from an EMBL/GenBank/DDBJ whole genome shotgun (WGS) entry which is preliminary data.</text>
</comment>
<evidence type="ECO:0000256" key="2">
    <source>
        <dbReference type="ARBA" id="ARBA00023125"/>
    </source>
</evidence>
<dbReference type="PANTHER" id="PTHR30514">
    <property type="entry name" value="GLUCOKINASE"/>
    <property type="match status" value="1"/>
</dbReference>
<dbReference type="Gene3D" id="3.40.50.10490">
    <property type="entry name" value="Glucose-6-phosphate isomerase like protein, domain 1"/>
    <property type="match status" value="1"/>
</dbReference>
<dbReference type="InterPro" id="IPR047640">
    <property type="entry name" value="RpiR-like"/>
</dbReference>
<accession>A0ABU0LKP8</accession>
<evidence type="ECO:0000256" key="3">
    <source>
        <dbReference type="ARBA" id="ARBA00023163"/>
    </source>
</evidence>
<dbReference type="Pfam" id="PF01380">
    <property type="entry name" value="SIS"/>
    <property type="match status" value="1"/>
</dbReference>
<dbReference type="PROSITE" id="PS51464">
    <property type="entry name" value="SIS"/>
    <property type="match status" value="1"/>
</dbReference>
<evidence type="ECO:0000256" key="1">
    <source>
        <dbReference type="ARBA" id="ARBA00023015"/>
    </source>
</evidence>
<dbReference type="InterPro" id="IPR046348">
    <property type="entry name" value="SIS_dom_sf"/>
</dbReference>
<evidence type="ECO:0000259" key="5">
    <source>
        <dbReference type="PROSITE" id="PS51464"/>
    </source>
</evidence>
<dbReference type="SUPFAM" id="SSF53697">
    <property type="entry name" value="SIS domain"/>
    <property type="match status" value="1"/>
</dbReference>
<organism evidence="6 7">
    <name type="scientific">Ancylobacter amanitiformis</name>
    <dbReference type="NCBI Taxonomy" id="217069"/>
    <lineage>
        <taxon>Bacteria</taxon>
        <taxon>Pseudomonadati</taxon>
        <taxon>Pseudomonadota</taxon>
        <taxon>Alphaproteobacteria</taxon>
        <taxon>Hyphomicrobiales</taxon>
        <taxon>Xanthobacteraceae</taxon>
        <taxon>Ancylobacter</taxon>
    </lineage>
</organism>
<protein>
    <submittedName>
        <fullName evidence="6">DNA-binding MurR/RpiR family transcriptional regulator</fullName>
    </submittedName>
</protein>
<evidence type="ECO:0000313" key="7">
    <source>
        <dbReference type="Proteomes" id="UP001235094"/>
    </source>
</evidence>
<dbReference type="SUPFAM" id="SSF46689">
    <property type="entry name" value="Homeodomain-like"/>
    <property type="match status" value="1"/>
</dbReference>
<dbReference type="InterPro" id="IPR001347">
    <property type="entry name" value="SIS_dom"/>
</dbReference>
<dbReference type="Proteomes" id="UP001235094">
    <property type="component" value="Unassembled WGS sequence"/>
</dbReference>
<keyword evidence="3" id="KW-0804">Transcription</keyword>
<keyword evidence="7" id="KW-1185">Reference proteome</keyword>
<dbReference type="Pfam" id="PF01418">
    <property type="entry name" value="HTH_6"/>
    <property type="match status" value="1"/>
</dbReference>
<reference evidence="6 7" key="1">
    <citation type="submission" date="2023-07" db="EMBL/GenBank/DDBJ databases">
        <title>Genomic Encyclopedia of Type Strains, Phase IV (KMG-IV): sequencing the most valuable type-strain genomes for metagenomic binning, comparative biology and taxonomic classification.</title>
        <authorList>
            <person name="Goeker M."/>
        </authorList>
    </citation>
    <scope>NUCLEOTIDE SEQUENCE [LARGE SCALE GENOMIC DNA]</scope>
    <source>
        <strain evidence="6 7">DSM 15561</strain>
    </source>
</reference>
<keyword evidence="2 6" id="KW-0238">DNA-binding</keyword>
<dbReference type="PROSITE" id="PS51071">
    <property type="entry name" value="HTH_RPIR"/>
    <property type="match status" value="1"/>
</dbReference>
<dbReference type="GO" id="GO:0003677">
    <property type="term" value="F:DNA binding"/>
    <property type="evidence" value="ECO:0007669"/>
    <property type="project" value="UniProtKB-KW"/>
</dbReference>